<organism evidence="5 6">
    <name type="scientific">Deinococcus hopiensis KR-140</name>
    <dbReference type="NCBI Taxonomy" id="695939"/>
    <lineage>
        <taxon>Bacteria</taxon>
        <taxon>Thermotogati</taxon>
        <taxon>Deinococcota</taxon>
        <taxon>Deinococci</taxon>
        <taxon>Deinococcales</taxon>
        <taxon>Deinococcaceae</taxon>
        <taxon>Deinococcus</taxon>
    </lineage>
</organism>
<dbReference type="STRING" id="695939.SAMN00790413_03267"/>
<reference evidence="5 6" key="1">
    <citation type="submission" date="2017-04" db="EMBL/GenBank/DDBJ databases">
        <authorList>
            <person name="Afonso C.L."/>
            <person name="Miller P.J."/>
            <person name="Scott M.A."/>
            <person name="Spackman E."/>
            <person name="Goraichik I."/>
            <person name="Dimitrov K.M."/>
            <person name="Suarez D.L."/>
            <person name="Swayne D.E."/>
        </authorList>
    </citation>
    <scope>NUCLEOTIDE SEQUENCE [LARGE SCALE GENOMIC DNA]</scope>
    <source>
        <strain evidence="5 6">KR-140</strain>
    </source>
</reference>
<dbReference type="Gene3D" id="1.10.260.40">
    <property type="entry name" value="lambda repressor-like DNA-binding domains"/>
    <property type="match status" value="1"/>
</dbReference>
<evidence type="ECO:0000313" key="6">
    <source>
        <dbReference type="Proteomes" id="UP000192582"/>
    </source>
</evidence>
<dbReference type="SUPFAM" id="SSF47413">
    <property type="entry name" value="lambda repressor-like DNA-binding domains"/>
    <property type="match status" value="1"/>
</dbReference>
<dbReference type="PANTHER" id="PTHR30146">
    <property type="entry name" value="LACI-RELATED TRANSCRIPTIONAL REPRESSOR"/>
    <property type="match status" value="1"/>
</dbReference>
<dbReference type="InterPro" id="IPR000843">
    <property type="entry name" value="HTH_LacI"/>
</dbReference>
<evidence type="ECO:0000256" key="3">
    <source>
        <dbReference type="ARBA" id="ARBA00023163"/>
    </source>
</evidence>
<evidence type="ECO:0000259" key="4">
    <source>
        <dbReference type="PROSITE" id="PS50932"/>
    </source>
</evidence>
<dbReference type="GO" id="GO:0003700">
    <property type="term" value="F:DNA-binding transcription factor activity"/>
    <property type="evidence" value="ECO:0007669"/>
    <property type="project" value="TreeGrafter"/>
</dbReference>
<dbReference type="InterPro" id="IPR010982">
    <property type="entry name" value="Lambda_DNA-bd_dom_sf"/>
</dbReference>
<dbReference type="OrthoDB" id="9784962at2"/>
<dbReference type="SMART" id="SM00354">
    <property type="entry name" value="HTH_LACI"/>
    <property type="match status" value="1"/>
</dbReference>
<dbReference type="RefSeq" id="WP_084047191.1">
    <property type="nucleotide sequence ID" value="NZ_FWWU01000008.1"/>
</dbReference>
<dbReference type="Proteomes" id="UP000192582">
    <property type="component" value="Unassembled WGS sequence"/>
</dbReference>
<dbReference type="PROSITE" id="PS00356">
    <property type="entry name" value="HTH_LACI_1"/>
    <property type="match status" value="1"/>
</dbReference>
<dbReference type="PROSITE" id="PS50932">
    <property type="entry name" value="HTH_LACI_2"/>
    <property type="match status" value="1"/>
</dbReference>
<dbReference type="EMBL" id="FWWU01000008">
    <property type="protein sequence ID" value="SMB85108.1"/>
    <property type="molecule type" value="Genomic_DNA"/>
</dbReference>
<sequence length="358" mass="39598">MRYSNLKITLSEVGMPRSIKLSDVAQHAGVSVPTVSRVLRGVPNVAAELRERVQHSVKELGYQPNRLAKSLREHRTGIIGYLSAGNIATFHHILGQGIQNAALDHGYAVITGHGSTLEREMTYAKIFESYQVDGLIITPSSNSDPYIEELAQHIPTIEVDRTFGAYSRHTVLLDNYTALGDAVDHLTELGHHSIGLIYGNAPVSTEVERKQGFLERMAHHGLDVHPDWLISDEYSEEGGVRATHHLLDSGLHVSAVIVTTNEMLAGVVQALRSRNLSIPHDLSLIGMDDTRWARMMEPPLTVIAQPAYEMGYEACRLMIRSLEKAEFDDATPVVHRLPARLMVRSSTGPPKEVDLMVQ</sequence>
<dbReference type="Pfam" id="PF13377">
    <property type="entry name" value="Peripla_BP_3"/>
    <property type="match status" value="1"/>
</dbReference>
<proteinExistence type="predicted"/>
<dbReference type="InterPro" id="IPR046335">
    <property type="entry name" value="LacI/GalR-like_sensor"/>
</dbReference>
<dbReference type="GO" id="GO:0000976">
    <property type="term" value="F:transcription cis-regulatory region binding"/>
    <property type="evidence" value="ECO:0007669"/>
    <property type="project" value="TreeGrafter"/>
</dbReference>
<dbReference type="AlphaFoldDB" id="A0A1W1UVB7"/>
<keyword evidence="2" id="KW-0238">DNA-binding</keyword>
<keyword evidence="1" id="KW-0805">Transcription regulation</keyword>
<keyword evidence="3" id="KW-0804">Transcription</keyword>
<dbReference type="PANTHER" id="PTHR30146:SF109">
    <property type="entry name" value="HTH-TYPE TRANSCRIPTIONAL REGULATOR GALS"/>
    <property type="match status" value="1"/>
</dbReference>
<evidence type="ECO:0000256" key="1">
    <source>
        <dbReference type="ARBA" id="ARBA00023015"/>
    </source>
</evidence>
<dbReference type="CDD" id="cd06267">
    <property type="entry name" value="PBP1_LacI_sugar_binding-like"/>
    <property type="match status" value="1"/>
</dbReference>
<dbReference type="CDD" id="cd01392">
    <property type="entry name" value="HTH_LacI"/>
    <property type="match status" value="1"/>
</dbReference>
<dbReference type="SUPFAM" id="SSF53822">
    <property type="entry name" value="Periplasmic binding protein-like I"/>
    <property type="match status" value="1"/>
</dbReference>
<accession>A0A1W1UVB7</accession>
<evidence type="ECO:0000313" key="5">
    <source>
        <dbReference type="EMBL" id="SMB85108.1"/>
    </source>
</evidence>
<dbReference type="Pfam" id="PF00356">
    <property type="entry name" value="LacI"/>
    <property type="match status" value="1"/>
</dbReference>
<keyword evidence="6" id="KW-1185">Reference proteome</keyword>
<evidence type="ECO:0000256" key="2">
    <source>
        <dbReference type="ARBA" id="ARBA00023125"/>
    </source>
</evidence>
<name>A0A1W1UVB7_9DEIO</name>
<dbReference type="Gene3D" id="3.40.50.2300">
    <property type="match status" value="2"/>
</dbReference>
<gene>
    <name evidence="5" type="ORF">SAMN00790413_03267</name>
</gene>
<dbReference type="InterPro" id="IPR028082">
    <property type="entry name" value="Peripla_BP_I"/>
</dbReference>
<protein>
    <submittedName>
        <fullName evidence="5">Transcriptional regulator, LacI family</fullName>
    </submittedName>
</protein>
<feature type="domain" description="HTH lacI-type" evidence="4">
    <location>
        <begin position="19"/>
        <end position="73"/>
    </location>
</feature>